<keyword evidence="8 12" id="KW-0342">GTP-binding</keyword>
<comment type="catalytic activity">
    <reaction evidence="11 12">
        <text>GTP + AH2 + S-adenosyl-L-methionine = (8S)-3',8-cyclo-7,8-dihydroguanosine 5'-triphosphate + 5'-deoxyadenosine + L-methionine + A + H(+)</text>
        <dbReference type="Rhea" id="RHEA:49576"/>
        <dbReference type="ChEBI" id="CHEBI:13193"/>
        <dbReference type="ChEBI" id="CHEBI:15378"/>
        <dbReference type="ChEBI" id="CHEBI:17319"/>
        <dbReference type="ChEBI" id="CHEBI:17499"/>
        <dbReference type="ChEBI" id="CHEBI:37565"/>
        <dbReference type="ChEBI" id="CHEBI:57844"/>
        <dbReference type="ChEBI" id="CHEBI:59789"/>
        <dbReference type="ChEBI" id="CHEBI:131766"/>
        <dbReference type="EC" id="4.1.99.22"/>
    </reaction>
</comment>
<keyword evidence="7 12" id="KW-0411">Iron-sulfur</keyword>
<sequence>MLQLQDAFGRQLQYLRLSVTDRCNFRCAYCLPDGCPRGAGDEPLSVVEIERLVRAFAALGVWKVRLTGGEPTMRRDIPEIVRAVAGTPGVRRVGLTTNGYRLAGLATELRDAGLVSVNVSLDSLDPARFEEITGCSRLERIVAGVEAALSAGIPSVKVNVVLLRGMDDAELDRFLAWTRERPLAVRFIELMQTGENATFFREHHVRADEIRAGLERRGWSRLARDRNDGPAITYGHPAHAGKAGLIAPYTPGFCDACNRVRVSSTGDLKLCLFGERKIPLRPYLRSDALVRELMDVIRTGIAEKPASHLLDEGAPGGTPTLASIGG</sequence>
<keyword evidence="9 12" id="KW-0501">Molybdenum cofactor biosynthesis</keyword>
<organism evidence="14 15">
    <name type="scientific">Anaeromyxobacter oryzae</name>
    <dbReference type="NCBI Taxonomy" id="2918170"/>
    <lineage>
        <taxon>Bacteria</taxon>
        <taxon>Pseudomonadati</taxon>
        <taxon>Myxococcota</taxon>
        <taxon>Myxococcia</taxon>
        <taxon>Myxococcales</taxon>
        <taxon>Cystobacterineae</taxon>
        <taxon>Anaeromyxobacteraceae</taxon>
        <taxon>Anaeromyxobacter</taxon>
    </lineage>
</organism>
<dbReference type="HAMAP" id="MF_01225_B">
    <property type="entry name" value="MoaA_B"/>
    <property type="match status" value="1"/>
</dbReference>
<dbReference type="Pfam" id="PF06463">
    <property type="entry name" value="Mob_synth_C"/>
    <property type="match status" value="1"/>
</dbReference>
<feature type="binding site" evidence="12">
    <location>
        <position position="271"/>
    </location>
    <ligand>
        <name>[4Fe-4S] cluster</name>
        <dbReference type="ChEBI" id="CHEBI:49883"/>
        <label>2</label>
        <note>4Fe-4S-substrate</note>
    </ligand>
</feature>
<evidence type="ECO:0000256" key="6">
    <source>
        <dbReference type="ARBA" id="ARBA00023004"/>
    </source>
</evidence>
<feature type="binding site" evidence="12">
    <location>
        <position position="65"/>
    </location>
    <ligand>
        <name>GTP</name>
        <dbReference type="ChEBI" id="CHEBI:37565"/>
    </ligand>
</feature>
<dbReference type="EMBL" id="AP025591">
    <property type="protein sequence ID" value="BDG05563.1"/>
    <property type="molecule type" value="Genomic_DNA"/>
</dbReference>
<evidence type="ECO:0000259" key="13">
    <source>
        <dbReference type="PROSITE" id="PS51918"/>
    </source>
</evidence>
<feature type="binding site" evidence="12">
    <location>
        <position position="27"/>
    </location>
    <ligand>
        <name>[4Fe-4S] cluster</name>
        <dbReference type="ChEBI" id="CHEBI:49883"/>
        <label>1</label>
        <note>4Fe-4S-S-AdoMet</note>
    </ligand>
</feature>
<feature type="binding site" evidence="12">
    <location>
        <position position="16"/>
    </location>
    <ligand>
        <name>GTP</name>
        <dbReference type="ChEBI" id="CHEBI:37565"/>
    </ligand>
</feature>
<feature type="binding site" evidence="12">
    <location>
        <position position="120"/>
    </location>
    <ligand>
        <name>S-adenosyl-L-methionine</name>
        <dbReference type="ChEBI" id="CHEBI:59789"/>
    </ligand>
</feature>
<comment type="function">
    <text evidence="12">Catalyzes the cyclization of GTP to (8S)-3',8-cyclo-7,8-dihydroguanosine 5'-triphosphate.</text>
</comment>
<feature type="binding site" evidence="12">
    <location>
        <position position="257"/>
    </location>
    <ligand>
        <name>[4Fe-4S] cluster</name>
        <dbReference type="ChEBI" id="CHEBI:49883"/>
        <label>2</label>
        <note>4Fe-4S-substrate</note>
    </ligand>
</feature>
<evidence type="ECO:0000256" key="9">
    <source>
        <dbReference type="ARBA" id="ARBA00023150"/>
    </source>
</evidence>
<dbReference type="SFLD" id="SFLDG01383">
    <property type="entry name" value="cyclic_pyranopterin_phosphate"/>
    <property type="match status" value="1"/>
</dbReference>
<evidence type="ECO:0000256" key="3">
    <source>
        <dbReference type="ARBA" id="ARBA00022691"/>
    </source>
</evidence>
<evidence type="ECO:0000256" key="8">
    <source>
        <dbReference type="ARBA" id="ARBA00023134"/>
    </source>
</evidence>
<dbReference type="InterPro" id="IPR058240">
    <property type="entry name" value="rSAM_sf"/>
</dbReference>
<keyword evidence="6 12" id="KW-0408">Iron</keyword>
<feature type="binding site" evidence="12">
    <location>
        <begin position="259"/>
        <end position="261"/>
    </location>
    <ligand>
        <name>GTP</name>
        <dbReference type="ChEBI" id="CHEBI:37565"/>
    </ligand>
</feature>
<dbReference type="RefSeq" id="WP_248354508.1">
    <property type="nucleotide sequence ID" value="NZ_AP025591.1"/>
</dbReference>
<gene>
    <name evidence="14" type="primary">moaA_2</name>
    <name evidence="12" type="synonym">moaA</name>
    <name evidence="14" type="ORF">AMOR_45590</name>
</gene>
<dbReference type="CDD" id="cd21117">
    <property type="entry name" value="Twitch_MoaA"/>
    <property type="match status" value="1"/>
</dbReference>
<evidence type="ECO:0000256" key="7">
    <source>
        <dbReference type="ARBA" id="ARBA00023014"/>
    </source>
</evidence>
<evidence type="ECO:0000256" key="10">
    <source>
        <dbReference type="ARBA" id="ARBA00023239"/>
    </source>
</evidence>
<comment type="cofactor">
    <cofactor evidence="12">
        <name>[4Fe-4S] cluster</name>
        <dbReference type="ChEBI" id="CHEBI:49883"/>
    </cofactor>
    <text evidence="12">Binds 2 [4Fe-4S] clusters. Binds 1 [4Fe-4S] cluster coordinated with 3 cysteines and an exchangeable S-adenosyl-L-methionine and 1 [4Fe-4S] cluster coordinated with 3 cysteines and the GTP-derived substrate.</text>
</comment>
<dbReference type="SFLD" id="SFLDS00029">
    <property type="entry name" value="Radical_SAM"/>
    <property type="match status" value="1"/>
</dbReference>
<dbReference type="Pfam" id="PF04055">
    <property type="entry name" value="Radical_SAM"/>
    <property type="match status" value="1"/>
</dbReference>
<dbReference type="InterPro" id="IPR006638">
    <property type="entry name" value="Elp3/MiaA/NifB-like_rSAM"/>
</dbReference>
<dbReference type="Proteomes" id="UP001162891">
    <property type="component" value="Chromosome"/>
</dbReference>
<dbReference type="PROSITE" id="PS01305">
    <property type="entry name" value="MOAA_NIFB_PQQE"/>
    <property type="match status" value="1"/>
</dbReference>
<evidence type="ECO:0000256" key="5">
    <source>
        <dbReference type="ARBA" id="ARBA00022741"/>
    </source>
</evidence>
<dbReference type="SMART" id="SM00729">
    <property type="entry name" value="Elp3"/>
    <property type="match status" value="1"/>
</dbReference>
<evidence type="ECO:0000256" key="2">
    <source>
        <dbReference type="ARBA" id="ARBA00022485"/>
    </source>
</evidence>
<dbReference type="InterPro" id="IPR013785">
    <property type="entry name" value="Aldolase_TIM"/>
</dbReference>
<evidence type="ECO:0000256" key="11">
    <source>
        <dbReference type="ARBA" id="ARBA00048697"/>
    </source>
</evidence>
<dbReference type="InterPro" id="IPR040064">
    <property type="entry name" value="MoaA-like"/>
</dbReference>
<dbReference type="EC" id="4.1.99.22" evidence="1 12"/>
<keyword evidence="4 12" id="KW-0479">Metal-binding</keyword>
<reference evidence="15" key="1">
    <citation type="journal article" date="2022" name="Int. J. Syst. Evol. Microbiol.">
        <title>Anaeromyxobacter oryzae sp. nov., Anaeromyxobacter diazotrophicus sp. nov. and Anaeromyxobacter paludicola sp. nov., isolated from paddy soils.</title>
        <authorList>
            <person name="Itoh H."/>
            <person name="Xu Z."/>
            <person name="Mise K."/>
            <person name="Masuda Y."/>
            <person name="Ushijima N."/>
            <person name="Hayakawa C."/>
            <person name="Shiratori Y."/>
            <person name="Senoo K."/>
        </authorList>
    </citation>
    <scope>NUCLEOTIDE SEQUENCE [LARGE SCALE GENOMIC DNA]</scope>
    <source>
        <strain evidence="15">Red232</strain>
    </source>
</reference>
<evidence type="ECO:0000256" key="1">
    <source>
        <dbReference type="ARBA" id="ARBA00012167"/>
    </source>
</evidence>
<feature type="binding site" evidence="12">
    <location>
        <position position="29"/>
    </location>
    <ligand>
        <name>S-adenosyl-L-methionine</name>
        <dbReference type="ChEBI" id="CHEBI:59789"/>
    </ligand>
</feature>
<keyword evidence="5 12" id="KW-0547">Nucleotide-binding</keyword>
<feature type="binding site" evidence="12">
    <location>
        <position position="96"/>
    </location>
    <ligand>
        <name>GTP</name>
        <dbReference type="ChEBI" id="CHEBI:37565"/>
    </ligand>
</feature>
<dbReference type="Gene3D" id="3.20.20.70">
    <property type="entry name" value="Aldolase class I"/>
    <property type="match status" value="1"/>
</dbReference>
<keyword evidence="3 12" id="KW-0949">S-adenosyl-L-methionine</keyword>
<feature type="binding site" evidence="12">
    <location>
        <position position="69"/>
    </location>
    <ligand>
        <name>S-adenosyl-L-methionine</name>
        <dbReference type="ChEBI" id="CHEBI:59789"/>
    </ligand>
</feature>
<feature type="binding site" evidence="12">
    <location>
        <position position="191"/>
    </location>
    <ligand>
        <name>S-adenosyl-L-methionine</name>
        <dbReference type="ChEBI" id="CHEBI:59789"/>
    </ligand>
</feature>
<dbReference type="SUPFAM" id="SSF102114">
    <property type="entry name" value="Radical SAM enzymes"/>
    <property type="match status" value="1"/>
</dbReference>
<dbReference type="InterPro" id="IPR050105">
    <property type="entry name" value="MoCo_biosynth_MoaA/MoaC"/>
</dbReference>
<comment type="pathway">
    <text evidence="12">Cofactor biosynthesis; molybdopterin biosynthesis.</text>
</comment>
<dbReference type="InterPro" id="IPR013483">
    <property type="entry name" value="MoaA"/>
</dbReference>
<feature type="binding site" evidence="12">
    <location>
        <position position="23"/>
    </location>
    <ligand>
        <name>[4Fe-4S] cluster</name>
        <dbReference type="ChEBI" id="CHEBI:49883"/>
        <label>1</label>
        <note>4Fe-4S-S-AdoMet</note>
    </ligand>
</feature>
<dbReference type="PANTHER" id="PTHR22960:SF28">
    <property type="entry name" value="GTP 3',8-CYCLASE"/>
    <property type="match status" value="1"/>
</dbReference>
<feature type="domain" description="Radical SAM core" evidence="13">
    <location>
        <begin position="7"/>
        <end position="221"/>
    </location>
</feature>
<protein>
    <recommendedName>
        <fullName evidence="1 12">GTP 3',8-cyclase</fullName>
        <ecNumber evidence="1 12">4.1.99.22</ecNumber>
    </recommendedName>
    <alternativeName>
        <fullName evidence="12">Molybdenum cofactor biosynthesis protein A</fullName>
    </alternativeName>
</protein>
<dbReference type="InterPro" id="IPR007197">
    <property type="entry name" value="rSAM"/>
</dbReference>
<feature type="binding site" evidence="12">
    <location>
        <position position="30"/>
    </location>
    <ligand>
        <name>[4Fe-4S] cluster</name>
        <dbReference type="ChEBI" id="CHEBI:49883"/>
        <label>1</label>
        <note>4Fe-4S-S-AdoMet</note>
    </ligand>
</feature>
<dbReference type="PROSITE" id="PS51918">
    <property type="entry name" value="RADICAL_SAM"/>
    <property type="match status" value="1"/>
</dbReference>
<accession>A0ABM7X1E5</accession>
<keyword evidence="2 12" id="KW-0004">4Fe-4S</keyword>
<dbReference type="InterPro" id="IPR000385">
    <property type="entry name" value="MoaA_NifB_PqqE_Fe-S-bd_CS"/>
</dbReference>
<dbReference type="SFLD" id="SFLDG01067">
    <property type="entry name" value="SPASM/twitch_domain_containing"/>
    <property type="match status" value="1"/>
</dbReference>
<dbReference type="NCBIfam" id="TIGR02666">
    <property type="entry name" value="moaA"/>
    <property type="match status" value="1"/>
</dbReference>
<feature type="binding site" evidence="12">
    <location>
        <position position="254"/>
    </location>
    <ligand>
        <name>[4Fe-4S] cluster</name>
        <dbReference type="ChEBI" id="CHEBI:49883"/>
        <label>2</label>
        <note>4Fe-4S-substrate</note>
    </ligand>
</feature>
<evidence type="ECO:0000313" key="15">
    <source>
        <dbReference type="Proteomes" id="UP001162891"/>
    </source>
</evidence>
<comment type="subunit">
    <text evidence="12">Monomer and homodimer.</text>
</comment>
<dbReference type="InterPro" id="IPR010505">
    <property type="entry name" value="MoaA_twitch"/>
</dbReference>
<dbReference type="PANTHER" id="PTHR22960">
    <property type="entry name" value="MOLYBDOPTERIN COFACTOR SYNTHESIS PROTEIN A"/>
    <property type="match status" value="1"/>
</dbReference>
<keyword evidence="15" id="KW-1185">Reference proteome</keyword>
<evidence type="ECO:0000256" key="4">
    <source>
        <dbReference type="ARBA" id="ARBA00022723"/>
    </source>
</evidence>
<dbReference type="SFLD" id="SFLDG01386">
    <property type="entry name" value="main_SPASM_domain-containing"/>
    <property type="match status" value="1"/>
</dbReference>
<dbReference type="CDD" id="cd01335">
    <property type="entry name" value="Radical_SAM"/>
    <property type="match status" value="1"/>
</dbReference>
<feature type="binding site" evidence="12">
    <location>
        <position position="157"/>
    </location>
    <ligand>
        <name>GTP</name>
        <dbReference type="ChEBI" id="CHEBI:37565"/>
    </ligand>
</feature>
<name>A0ABM7X1E5_9BACT</name>
<keyword evidence="10 12" id="KW-0456">Lyase</keyword>
<evidence type="ECO:0000256" key="12">
    <source>
        <dbReference type="HAMAP-Rule" id="MF_01225"/>
    </source>
</evidence>
<comment type="similarity">
    <text evidence="12">Belongs to the radical SAM superfamily. MoaA family.</text>
</comment>
<proteinExistence type="inferred from homology"/>
<evidence type="ECO:0000313" key="14">
    <source>
        <dbReference type="EMBL" id="BDG05563.1"/>
    </source>
</evidence>